<evidence type="ECO:0000259" key="1">
    <source>
        <dbReference type="Pfam" id="PF05598"/>
    </source>
</evidence>
<dbReference type="Proteomes" id="UP000759529">
    <property type="component" value="Unassembled WGS sequence"/>
</dbReference>
<accession>A0ABS2CT73</accession>
<dbReference type="PANTHER" id="PTHR33408:SF2">
    <property type="entry name" value="TRANSPOSASE DDE DOMAIN-CONTAINING PROTEIN"/>
    <property type="match status" value="1"/>
</dbReference>
<feature type="domain" description="Transposase InsH N-terminal" evidence="1">
    <location>
        <begin position="16"/>
        <end position="84"/>
    </location>
</feature>
<gene>
    <name evidence="2" type="ORF">H9X54_002325</name>
</gene>
<dbReference type="PANTHER" id="PTHR33408">
    <property type="entry name" value="TRANSPOSASE"/>
    <property type="match status" value="1"/>
</dbReference>
<evidence type="ECO:0000313" key="2">
    <source>
        <dbReference type="EMBL" id="MBM6498135.1"/>
    </source>
</evidence>
<comment type="caution">
    <text evidence="2">The sequence shown here is derived from an EMBL/GenBank/DDBJ whole genome shotgun (WGS) entry which is preliminary data.</text>
</comment>
<dbReference type="RefSeq" id="WP_187658205.1">
    <property type="nucleotide sequence ID" value="NZ_JACSOD020000392.1"/>
</dbReference>
<sequence>MQHIQGISCYQLRLQSLEDTISQENPVRFIDAFVNSIDLEKIGFTPRVLKIEGRLSFDTKVFLKIYLYSYINGIRSSRRHLYRLCR</sequence>
<keyword evidence="3" id="KW-1185">Reference proteome</keyword>
<name>A0ABS2CT73_9FLAO</name>
<protein>
    <recommendedName>
        <fullName evidence="1">Transposase InsH N-terminal domain-containing protein</fullName>
    </recommendedName>
</protein>
<proteinExistence type="predicted"/>
<organism evidence="2 3">
    <name type="scientific">Flavobacterium macrobrachii</name>
    <dbReference type="NCBI Taxonomy" id="591204"/>
    <lineage>
        <taxon>Bacteria</taxon>
        <taxon>Pseudomonadati</taxon>
        <taxon>Bacteroidota</taxon>
        <taxon>Flavobacteriia</taxon>
        <taxon>Flavobacteriales</taxon>
        <taxon>Flavobacteriaceae</taxon>
        <taxon>Flavobacterium</taxon>
    </lineage>
</organism>
<dbReference type="Pfam" id="PF05598">
    <property type="entry name" value="DUF772"/>
    <property type="match status" value="1"/>
</dbReference>
<reference evidence="2 3" key="1">
    <citation type="submission" date="2021-02" db="EMBL/GenBank/DDBJ databases">
        <authorList>
            <person name="Jung H.S."/>
            <person name="Chun B.H."/>
            <person name="Jeon C.O."/>
        </authorList>
    </citation>
    <scope>NUCLEOTIDE SEQUENCE [LARGE SCALE GENOMIC DNA]</scope>
    <source>
        <strain evidence="2 3">LMG 25203</strain>
    </source>
</reference>
<dbReference type="InterPro" id="IPR008490">
    <property type="entry name" value="Transposase_InsH_N"/>
</dbReference>
<dbReference type="EMBL" id="JACSOD020000392">
    <property type="protein sequence ID" value="MBM6498135.1"/>
    <property type="molecule type" value="Genomic_DNA"/>
</dbReference>
<evidence type="ECO:0000313" key="3">
    <source>
        <dbReference type="Proteomes" id="UP000759529"/>
    </source>
</evidence>